<proteinExistence type="inferred from homology"/>
<comment type="similarity">
    <text evidence="1 2">Belongs to the phD/YefM antitoxin family.</text>
</comment>
<evidence type="ECO:0000313" key="3">
    <source>
        <dbReference type="EMBL" id="RZD15953.1"/>
    </source>
</evidence>
<comment type="caution">
    <text evidence="3">The sequence shown here is derived from an EMBL/GenBank/DDBJ whole genome shotgun (WGS) entry which is preliminary data.</text>
</comment>
<name>A0A519BFB2_ACIG2</name>
<gene>
    <name evidence="3" type="ORF">EVJ46_07080</name>
</gene>
<dbReference type="SUPFAM" id="SSF143120">
    <property type="entry name" value="YefM-like"/>
    <property type="match status" value="1"/>
</dbReference>
<dbReference type="Pfam" id="PF02604">
    <property type="entry name" value="PhdYeFM_antitox"/>
    <property type="match status" value="1"/>
</dbReference>
<dbReference type="Gene3D" id="3.40.1620.10">
    <property type="entry name" value="YefM-like domain"/>
    <property type="match status" value="1"/>
</dbReference>
<dbReference type="InterPro" id="IPR006442">
    <property type="entry name" value="Antitoxin_Phd/YefM"/>
</dbReference>
<dbReference type="Proteomes" id="UP000316562">
    <property type="component" value="Unassembled WGS sequence"/>
</dbReference>
<evidence type="ECO:0000256" key="1">
    <source>
        <dbReference type="ARBA" id="ARBA00009981"/>
    </source>
</evidence>
<dbReference type="NCBIfam" id="TIGR01552">
    <property type="entry name" value="phd_fam"/>
    <property type="match status" value="1"/>
</dbReference>
<organism evidence="3 4">
    <name type="scientific">Acididesulfobacter guangdongensis</name>
    <dbReference type="NCBI Taxonomy" id="2597225"/>
    <lineage>
        <taxon>Bacteria</taxon>
        <taxon>Deltaproteobacteria</taxon>
        <taxon>Candidatus Acidulodesulfobacterales</taxon>
        <taxon>Candidatus Acididesulfobacter</taxon>
    </lineage>
</organism>
<evidence type="ECO:0000313" key="4">
    <source>
        <dbReference type="Proteomes" id="UP000316562"/>
    </source>
</evidence>
<reference evidence="3 4" key="1">
    <citation type="journal article" date="2019" name="ISME J.">
        <title>Insights into ecological role of a new deltaproteobacterial order Candidatus Acidulodesulfobacterales by metagenomics and metatranscriptomics.</title>
        <authorList>
            <person name="Tan S."/>
            <person name="Liu J."/>
            <person name="Fang Y."/>
            <person name="Hedlund B.P."/>
            <person name="Lian Z.H."/>
            <person name="Huang L.Y."/>
            <person name="Li J.T."/>
            <person name="Huang L.N."/>
            <person name="Li W.J."/>
            <person name="Jiang H.C."/>
            <person name="Dong H.L."/>
            <person name="Shu W.S."/>
        </authorList>
    </citation>
    <scope>NUCLEOTIDE SEQUENCE [LARGE SCALE GENOMIC DNA]</scope>
    <source>
        <strain evidence="3">AP2</strain>
    </source>
</reference>
<dbReference type="AlphaFoldDB" id="A0A519BFB2"/>
<accession>A0A519BFB2</accession>
<protein>
    <recommendedName>
        <fullName evidence="2">Antitoxin</fullName>
    </recommendedName>
</protein>
<comment type="function">
    <text evidence="2">Antitoxin component of a type II toxin-antitoxin (TA) system.</text>
</comment>
<sequence>MKEINIYEAKTNLSKIINDVLEGEEVIIGRAGLPLVKIVPISGKKKNRISGLFKKDIEFSEDIDKPLSDKIIKQFYK</sequence>
<dbReference type="EMBL" id="SGBC01000003">
    <property type="protein sequence ID" value="RZD15953.1"/>
    <property type="molecule type" value="Genomic_DNA"/>
</dbReference>
<evidence type="ECO:0000256" key="2">
    <source>
        <dbReference type="RuleBase" id="RU362080"/>
    </source>
</evidence>
<dbReference type="InterPro" id="IPR036165">
    <property type="entry name" value="YefM-like_sf"/>
</dbReference>